<keyword evidence="3" id="KW-1185">Reference proteome</keyword>
<protein>
    <recommendedName>
        <fullName evidence="4">DUF2946 domain-containing protein</fullName>
    </recommendedName>
</protein>
<dbReference type="Proteomes" id="UP000244940">
    <property type="component" value="Unassembled WGS sequence"/>
</dbReference>
<dbReference type="GeneID" id="94364743"/>
<organism evidence="2 3">
    <name type="scientific">Pararhodobacter marinus</name>
    <dbReference type="NCBI Taxonomy" id="2184063"/>
    <lineage>
        <taxon>Bacteria</taxon>
        <taxon>Pseudomonadati</taxon>
        <taxon>Pseudomonadota</taxon>
        <taxon>Alphaproteobacteria</taxon>
        <taxon>Rhodobacterales</taxon>
        <taxon>Paracoccaceae</taxon>
        <taxon>Pararhodobacter</taxon>
    </lineage>
</organism>
<evidence type="ECO:0000313" key="2">
    <source>
        <dbReference type="EMBL" id="PWE29597.1"/>
    </source>
</evidence>
<dbReference type="OrthoDB" id="7863585at2"/>
<evidence type="ECO:0000256" key="1">
    <source>
        <dbReference type="SAM" id="MobiDB-lite"/>
    </source>
</evidence>
<accession>A0A2U2CCI9</accession>
<feature type="region of interest" description="Disordered" evidence="1">
    <location>
        <begin position="99"/>
        <end position="118"/>
    </location>
</feature>
<name>A0A2U2CCI9_9RHOB</name>
<dbReference type="EMBL" id="QEYD01000004">
    <property type="protein sequence ID" value="PWE29597.1"/>
    <property type="molecule type" value="Genomic_DNA"/>
</dbReference>
<evidence type="ECO:0008006" key="4">
    <source>
        <dbReference type="Google" id="ProtNLM"/>
    </source>
</evidence>
<sequence>MRALIRSLFLIGLVLGFVTGSVAMASAHYQMRGAGQIVVCTGFGATTITLDADGNPVDDKRILCPECTPALAALTETATPLPVLTGTLTPVTYARRDIPMPAPEAPVHRHSRAPPVPV</sequence>
<gene>
    <name evidence="2" type="ORF">C4N9_07570</name>
</gene>
<dbReference type="RefSeq" id="WP_109532710.1">
    <property type="nucleotide sequence ID" value="NZ_CAXPUO010000035.1"/>
</dbReference>
<proteinExistence type="predicted"/>
<evidence type="ECO:0000313" key="3">
    <source>
        <dbReference type="Proteomes" id="UP000244940"/>
    </source>
</evidence>
<dbReference type="AlphaFoldDB" id="A0A2U2CCI9"/>
<reference evidence="2 3" key="1">
    <citation type="submission" date="2018-05" db="EMBL/GenBank/DDBJ databases">
        <title>Pararhodobacter marina sp. nov., isolated from deep-sea water of the Indian Ocean.</title>
        <authorList>
            <person name="Lai Q.Sr."/>
            <person name="Liu X."/>
            <person name="Shao Z."/>
        </authorList>
    </citation>
    <scope>NUCLEOTIDE SEQUENCE [LARGE SCALE GENOMIC DNA]</scope>
    <source>
        <strain evidence="2 3">CIC4N-9</strain>
    </source>
</reference>
<comment type="caution">
    <text evidence="2">The sequence shown here is derived from an EMBL/GenBank/DDBJ whole genome shotgun (WGS) entry which is preliminary data.</text>
</comment>